<dbReference type="PANTHER" id="PTHR33886">
    <property type="entry name" value="UNSATURATED RHAMNOGALACTURONAN HYDROLASE (EUROFUNG)"/>
    <property type="match status" value="1"/>
</dbReference>
<sequence length="381" mass="43156">MKSINSLVLLAAAAVAKPLSNTSYARLLTDSVIRRGVDPSFHYSQATFYTALENVYELTGNETIYNFYRDQVDALVYENGTIDSYIYTKHSLDNYRLGNNLLWWYEKTGEEKFKIAASDIKVLLDSHPRTATGGLWHRDPTYPNQMWLDGIYMADSFYAKYVKLFQPNNQSAWADVALQFDNIDKWTRKDNNLLVHGYDESKVAVWADPVTGAAPLVWARADGWYFMALLEVISLFPKNHAARARFLTYFKDQAEGLKNAQDETGGWWNIMDEQYEDVDGNYIESSASAMFTFGFLRGLNQGILKKSQYSAVAKKAYKSLVDTFITSNDDGTINFEGTVEVGSLGSNATFQYYSSIAVVQNDLRGIGPFLGAAKEWETRKF</sequence>
<dbReference type="InterPro" id="IPR012341">
    <property type="entry name" value="6hp_glycosidase-like_sf"/>
</dbReference>
<reference evidence="3" key="1">
    <citation type="submission" date="2020-03" db="EMBL/GenBank/DDBJ databases">
        <title>Draft Genome Sequence of Cylindrodendrum hubeiense.</title>
        <authorList>
            <person name="Buettner E."/>
            <person name="Kellner H."/>
        </authorList>
    </citation>
    <scope>NUCLEOTIDE SEQUENCE</scope>
    <source>
        <strain evidence="3">IHI 201604</strain>
    </source>
</reference>
<dbReference type="Gene3D" id="1.50.10.10">
    <property type="match status" value="1"/>
</dbReference>
<keyword evidence="1" id="KW-0378">Hydrolase</keyword>
<dbReference type="InterPro" id="IPR052043">
    <property type="entry name" value="PolySaccharide_Degr_Enz"/>
</dbReference>
<dbReference type="GO" id="GO:0016787">
    <property type="term" value="F:hydrolase activity"/>
    <property type="evidence" value="ECO:0007669"/>
    <property type="project" value="UniProtKB-KW"/>
</dbReference>
<accession>A0A9P5LB92</accession>
<dbReference type="GO" id="GO:0005975">
    <property type="term" value="P:carbohydrate metabolic process"/>
    <property type="evidence" value="ECO:0007669"/>
    <property type="project" value="InterPro"/>
</dbReference>
<dbReference type="Pfam" id="PF07470">
    <property type="entry name" value="Glyco_hydro_88"/>
    <property type="match status" value="1"/>
</dbReference>
<dbReference type="OrthoDB" id="540611at2759"/>
<keyword evidence="4" id="KW-1185">Reference proteome</keyword>
<name>A0A9P5LB92_9HYPO</name>
<dbReference type="SUPFAM" id="SSF48208">
    <property type="entry name" value="Six-hairpin glycosidases"/>
    <property type="match status" value="1"/>
</dbReference>
<protein>
    <submittedName>
        <fullName evidence="3">Uncharacterized protein</fullName>
    </submittedName>
</protein>
<organism evidence="3 4">
    <name type="scientific">Cylindrodendrum hubeiense</name>
    <dbReference type="NCBI Taxonomy" id="595255"/>
    <lineage>
        <taxon>Eukaryota</taxon>
        <taxon>Fungi</taxon>
        <taxon>Dikarya</taxon>
        <taxon>Ascomycota</taxon>
        <taxon>Pezizomycotina</taxon>
        <taxon>Sordariomycetes</taxon>
        <taxon>Hypocreomycetidae</taxon>
        <taxon>Hypocreales</taxon>
        <taxon>Nectriaceae</taxon>
        <taxon>Cylindrodendrum</taxon>
    </lineage>
</organism>
<evidence type="ECO:0000313" key="3">
    <source>
        <dbReference type="EMBL" id="KAF7550057.1"/>
    </source>
</evidence>
<gene>
    <name evidence="3" type="ORF">G7Z17_g5972</name>
</gene>
<proteinExistence type="predicted"/>
<feature type="chain" id="PRO_5040267983" evidence="2">
    <location>
        <begin position="17"/>
        <end position="381"/>
    </location>
</feature>
<keyword evidence="2" id="KW-0732">Signal</keyword>
<evidence type="ECO:0000256" key="1">
    <source>
        <dbReference type="ARBA" id="ARBA00022801"/>
    </source>
</evidence>
<evidence type="ECO:0000256" key="2">
    <source>
        <dbReference type="SAM" id="SignalP"/>
    </source>
</evidence>
<dbReference type="Proteomes" id="UP000722485">
    <property type="component" value="Unassembled WGS sequence"/>
</dbReference>
<dbReference type="PANTHER" id="PTHR33886:SF9">
    <property type="entry name" value="UNSATURATED RHAMNOGALACTURONAN HYDROLASE (EUROFUNG)"/>
    <property type="match status" value="1"/>
</dbReference>
<dbReference type="EMBL" id="JAANBB010000107">
    <property type="protein sequence ID" value="KAF7550057.1"/>
    <property type="molecule type" value="Genomic_DNA"/>
</dbReference>
<feature type="signal peptide" evidence="2">
    <location>
        <begin position="1"/>
        <end position="16"/>
    </location>
</feature>
<dbReference type="InterPro" id="IPR010905">
    <property type="entry name" value="Glyco_hydro_88"/>
</dbReference>
<dbReference type="AlphaFoldDB" id="A0A9P5LB92"/>
<dbReference type="InterPro" id="IPR008928">
    <property type="entry name" value="6-hairpin_glycosidase_sf"/>
</dbReference>
<evidence type="ECO:0000313" key="4">
    <source>
        <dbReference type="Proteomes" id="UP000722485"/>
    </source>
</evidence>
<comment type="caution">
    <text evidence="3">The sequence shown here is derived from an EMBL/GenBank/DDBJ whole genome shotgun (WGS) entry which is preliminary data.</text>
</comment>